<reference evidence="4" key="1">
    <citation type="submission" date="2022-01" db="EMBL/GenBank/DDBJ databases">
        <authorList>
            <person name="King R."/>
        </authorList>
    </citation>
    <scope>NUCLEOTIDE SEQUENCE</scope>
</reference>
<dbReference type="Gene3D" id="1.10.750.20">
    <property type="entry name" value="SOCS box"/>
    <property type="match status" value="1"/>
</dbReference>
<dbReference type="OrthoDB" id="6410987at2759"/>
<protein>
    <recommendedName>
        <fullName evidence="3">SOCS box domain-containing protein</fullName>
    </recommendedName>
</protein>
<dbReference type="SUPFAM" id="SSF158235">
    <property type="entry name" value="SOCS box-like"/>
    <property type="match status" value="1"/>
</dbReference>
<dbReference type="Proteomes" id="UP001152798">
    <property type="component" value="Chromosome 6"/>
</dbReference>
<evidence type="ECO:0000256" key="2">
    <source>
        <dbReference type="ARBA" id="ARBA00023043"/>
    </source>
</evidence>
<evidence type="ECO:0000259" key="3">
    <source>
        <dbReference type="PROSITE" id="PS50225"/>
    </source>
</evidence>
<organism evidence="4 5">
    <name type="scientific">Nezara viridula</name>
    <name type="common">Southern green stink bug</name>
    <name type="synonym">Cimex viridulus</name>
    <dbReference type="NCBI Taxonomy" id="85310"/>
    <lineage>
        <taxon>Eukaryota</taxon>
        <taxon>Metazoa</taxon>
        <taxon>Ecdysozoa</taxon>
        <taxon>Arthropoda</taxon>
        <taxon>Hexapoda</taxon>
        <taxon>Insecta</taxon>
        <taxon>Pterygota</taxon>
        <taxon>Neoptera</taxon>
        <taxon>Paraneoptera</taxon>
        <taxon>Hemiptera</taxon>
        <taxon>Heteroptera</taxon>
        <taxon>Panheteroptera</taxon>
        <taxon>Pentatomomorpha</taxon>
        <taxon>Pentatomoidea</taxon>
        <taxon>Pentatomidae</taxon>
        <taxon>Pentatominae</taxon>
        <taxon>Nezara</taxon>
    </lineage>
</organism>
<dbReference type="SMART" id="SM00969">
    <property type="entry name" value="SOCS_box"/>
    <property type="match status" value="1"/>
</dbReference>
<dbReference type="InterPro" id="IPR001496">
    <property type="entry name" value="SOCS_box"/>
</dbReference>
<dbReference type="AlphaFoldDB" id="A0A9P0HLE0"/>
<gene>
    <name evidence="4" type="ORF">NEZAVI_LOCUS13149</name>
</gene>
<evidence type="ECO:0000313" key="4">
    <source>
        <dbReference type="EMBL" id="CAH1404803.1"/>
    </source>
</evidence>
<dbReference type="GO" id="GO:0035556">
    <property type="term" value="P:intracellular signal transduction"/>
    <property type="evidence" value="ECO:0007669"/>
    <property type="project" value="InterPro"/>
</dbReference>
<sequence>MSGCSWFWLIRNHWKRKHTIVDEGHGPKKYRRRQLCEYLSTLIRACANKDNTEETCDKAILGAIQFHRKSKLKNNRVCLMGKYHNVLYVAARIAFKFNLRNTTTVQQLLQEIFDCEQTFERLVSGAIFGPKICSAFSGWKSEFDNRNECLQALKYFLHHAMLARLQFSLNGTEVRMVDVPLQTCMRASPATVAIHAQRPDVFLLLVQYGAKVHQLPYGLLSPLEMLDEMINCHSGVTCHIFTCRNIAAVVRPSGVEGWPVASLKHLARVAIRESLNDNFQLPVGIYLLPLPKSLIRYISLEGE</sequence>
<dbReference type="CDD" id="cd03716">
    <property type="entry name" value="SOCS_ASB_like"/>
    <property type="match status" value="1"/>
</dbReference>
<keyword evidence="1" id="KW-0833">Ubl conjugation pathway</keyword>
<dbReference type="PANTHER" id="PTHR20966">
    <property type="entry name" value="ANKYRIN REPEAT AND SOCS BOX PROTEIN 17"/>
    <property type="match status" value="1"/>
</dbReference>
<name>A0A9P0HLE0_NEZVI</name>
<feature type="domain" description="SOCS box" evidence="3">
    <location>
        <begin position="260"/>
        <end position="298"/>
    </location>
</feature>
<dbReference type="InterPro" id="IPR036036">
    <property type="entry name" value="SOCS_box-like_dom_sf"/>
</dbReference>
<proteinExistence type="predicted"/>
<dbReference type="Pfam" id="PF07525">
    <property type="entry name" value="SOCS_box"/>
    <property type="match status" value="1"/>
</dbReference>
<dbReference type="InterPro" id="IPR039147">
    <property type="entry name" value="ASB17"/>
</dbReference>
<evidence type="ECO:0000256" key="1">
    <source>
        <dbReference type="ARBA" id="ARBA00022786"/>
    </source>
</evidence>
<evidence type="ECO:0000313" key="5">
    <source>
        <dbReference type="Proteomes" id="UP001152798"/>
    </source>
</evidence>
<accession>A0A9P0HLE0</accession>
<dbReference type="PANTHER" id="PTHR20966:SF2">
    <property type="entry name" value="ANKYRIN REPEAT AND SOCS BOX PROTEIN 17"/>
    <property type="match status" value="1"/>
</dbReference>
<dbReference type="PROSITE" id="PS50225">
    <property type="entry name" value="SOCS"/>
    <property type="match status" value="1"/>
</dbReference>
<dbReference type="EMBL" id="OV725082">
    <property type="protein sequence ID" value="CAH1404803.1"/>
    <property type="molecule type" value="Genomic_DNA"/>
</dbReference>
<keyword evidence="5" id="KW-1185">Reference proteome</keyword>
<keyword evidence="2" id="KW-0040">ANK repeat</keyword>